<reference evidence="1" key="1">
    <citation type="journal article" date="2015" name="Nature">
        <title>Complex archaea that bridge the gap between prokaryotes and eukaryotes.</title>
        <authorList>
            <person name="Spang A."/>
            <person name="Saw J.H."/>
            <person name="Jorgensen S.L."/>
            <person name="Zaremba-Niedzwiedzka K."/>
            <person name="Martijn J."/>
            <person name="Lind A.E."/>
            <person name="van Eijk R."/>
            <person name="Schleper C."/>
            <person name="Guy L."/>
            <person name="Ettema T.J."/>
        </authorList>
    </citation>
    <scope>NUCLEOTIDE SEQUENCE</scope>
</reference>
<protein>
    <submittedName>
        <fullName evidence="1">Uncharacterized protein</fullName>
    </submittedName>
</protein>
<comment type="caution">
    <text evidence="1">The sequence shown here is derived from an EMBL/GenBank/DDBJ whole genome shotgun (WGS) entry which is preliminary data.</text>
</comment>
<evidence type="ECO:0000313" key="1">
    <source>
        <dbReference type="EMBL" id="KKN11774.1"/>
    </source>
</evidence>
<accession>A0A0F9N1E7</accession>
<sequence length="78" mass="8676">IAIRDALAGYGMGLESVMSGADTQARTLYEQEYAQLQNEANINYQREAQVAATQFQTAWDSWMKSGTTETTTTAVYEK</sequence>
<feature type="non-terminal residue" evidence="1">
    <location>
        <position position="1"/>
    </location>
</feature>
<name>A0A0F9N1E7_9ZZZZ</name>
<dbReference type="EMBL" id="LAZR01004101">
    <property type="protein sequence ID" value="KKN11774.1"/>
    <property type="molecule type" value="Genomic_DNA"/>
</dbReference>
<organism evidence="1">
    <name type="scientific">marine sediment metagenome</name>
    <dbReference type="NCBI Taxonomy" id="412755"/>
    <lineage>
        <taxon>unclassified sequences</taxon>
        <taxon>metagenomes</taxon>
        <taxon>ecological metagenomes</taxon>
    </lineage>
</organism>
<proteinExistence type="predicted"/>
<dbReference type="AlphaFoldDB" id="A0A0F9N1E7"/>
<gene>
    <name evidence="1" type="ORF">LCGC14_1023170</name>
</gene>